<name>A0A9D5CU61_9LILI</name>
<proteinExistence type="predicted"/>
<comment type="caution">
    <text evidence="2">The sequence shown here is derived from an EMBL/GenBank/DDBJ whole genome shotgun (WGS) entry which is preliminary data.</text>
</comment>
<protein>
    <recommendedName>
        <fullName evidence="4">Secreted protein</fullName>
    </recommendedName>
</protein>
<sequence>MNAITVWFLFSFSQVVLSRILLPPQTKPLRWITFLAPMLIWLCEPRDLQAGRLYASSATILAKCKSGLFLMLKEVCRGFKEELFSI</sequence>
<dbReference type="Proteomes" id="UP001085076">
    <property type="component" value="Miscellaneous, Linkage group lg03"/>
</dbReference>
<dbReference type="AlphaFoldDB" id="A0A9D5CU61"/>
<accession>A0A9D5CU61</accession>
<evidence type="ECO:0000313" key="3">
    <source>
        <dbReference type="Proteomes" id="UP001085076"/>
    </source>
</evidence>
<feature type="chain" id="PRO_5038503853" description="Secreted protein" evidence="1">
    <location>
        <begin position="19"/>
        <end position="86"/>
    </location>
</feature>
<evidence type="ECO:0000256" key="1">
    <source>
        <dbReference type="SAM" id="SignalP"/>
    </source>
</evidence>
<dbReference type="EMBL" id="JAGGNH010000003">
    <property type="protein sequence ID" value="KAJ0978400.1"/>
    <property type="molecule type" value="Genomic_DNA"/>
</dbReference>
<evidence type="ECO:0008006" key="4">
    <source>
        <dbReference type="Google" id="ProtNLM"/>
    </source>
</evidence>
<feature type="signal peptide" evidence="1">
    <location>
        <begin position="1"/>
        <end position="18"/>
    </location>
</feature>
<keyword evidence="1" id="KW-0732">Signal</keyword>
<evidence type="ECO:0000313" key="2">
    <source>
        <dbReference type="EMBL" id="KAJ0978400.1"/>
    </source>
</evidence>
<organism evidence="2 3">
    <name type="scientific">Dioscorea zingiberensis</name>
    <dbReference type="NCBI Taxonomy" id="325984"/>
    <lineage>
        <taxon>Eukaryota</taxon>
        <taxon>Viridiplantae</taxon>
        <taxon>Streptophyta</taxon>
        <taxon>Embryophyta</taxon>
        <taxon>Tracheophyta</taxon>
        <taxon>Spermatophyta</taxon>
        <taxon>Magnoliopsida</taxon>
        <taxon>Liliopsida</taxon>
        <taxon>Dioscoreales</taxon>
        <taxon>Dioscoreaceae</taxon>
        <taxon>Dioscorea</taxon>
    </lineage>
</organism>
<keyword evidence="3" id="KW-1185">Reference proteome</keyword>
<gene>
    <name evidence="2" type="ORF">J5N97_013874</name>
</gene>
<reference evidence="2" key="1">
    <citation type="submission" date="2021-03" db="EMBL/GenBank/DDBJ databases">
        <authorList>
            <person name="Li Z."/>
            <person name="Yang C."/>
        </authorList>
    </citation>
    <scope>NUCLEOTIDE SEQUENCE</scope>
    <source>
        <strain evidence="2">Dzin_1.0</strain>
        <tissue evidence="2">Leaf</tissue>
    </source>
</reference>
<reference evidence="2" key="2">
    <citation type="journal article" date="2022" name="Hortic Res">
        <title>The genome of Dioscorea zingiberensis sheds light on the biosynthesis, origin and evolution of the medicinally important diosgenin saponins.</title>
        <authorList>
            <person name="Li Y."/>
            <person name="Tan C."/>
            <person name="Li Z."/>
            <person name="Guo J."/>
            <person name="Li S."/>
            <person name="Chen X."/>
            <person name="Wang C."/>
            <person name="Dai X."/>
            <person name="Yang H."/>
            <person name="Song W."/>
            <person name="Hou L."/>
            <person name="Xu J."/>
            <person name="Tong Z."/>
            <person name="Xu A."/>
            <person name="Yuan X."/>
            <person name="Wang W."/>
            <person name="Yang Q."/>
            <person name="Chen L."/>
            <person name="Sun Z."/>
            <person name="Wang K."/>
            <person name="Pan B."/>
            <person name="Chen J."/>
            <person name="Bao Y."/>
            <person name="Liu F."/>
            <person name="Qi X."/>
            <person name="Gang D.R."/>
            <person name="Wen J."/>
            <person name="Li J."/>
        </authorList>
    </citation>
    <scope>NUCLEOTIDE SEQUENCE</scope>
    <source>
        <strain evidence="2">Dzin_1.0</strain>
    </source>
</reference>